<dbReference type="GO" id="GO:0000176">
    <property type="term" value="C:nuclear exosome (RNase complex)"/>
    <property type="evidence" value="ECO:0007669"/>
    <property type="project" value="TreeGrafter"/>
</dbReference>
<dbReference type="GO" id="GO:0071028">
    <property type="term" value="P:nuclear mRNA surveillance"/>
    <property type="evidence" value="ECO:0007669"/>
    <property type="project" value="TreeGrafter"/>
</dbReference>
<dbReference type="Proteomes" id="UP000509510">
    <property type="component" value="Chromosome V"/>
</dbReference>
<evidence type="ECO:0000256" key="4">
    <source>
        <dbReference type="ARBA" id="ARBA00022490"/>
    </source>
</evidence>
<evidence type="ECO:0000256" key="6">
    <source>
        <dbReference type="ARBA" id="ARBA00042523"/>
    </source>
</evidence>
<protein>
    <recommendedName>
        <fullName evidence="6">Ribosomal RNA-processing protein 42</fullName>
    </recommendedName>
</protein>
<dbReference type="Gene3D" id="3.30.230.70">
    <property type="entry name" value="GHMP Kinase, N-terminal domain"/>
    <property type="match status" value="1"/>
</dbReference>
<proteinExistence type="inferred from homology"/>
<dbReference type="GO" id="GO:0071038">
    <property type="term" value="P:TRAMP-dependent tRNA surveillance pathway"/>
    <property type="evidence" value="ECO:0007669"/>
    <property type="project" value="TreeGrafter"/>
</dbReference>
<dbReference type="GO" id="GO:0071035">
    <property type="term" value="P:nuclear polyadenylation-dependent rRNA catabolic process"/>
    <property type="evidence" value="ECO:0007669"/>
    <property type="project" value="TreeGrafter"/>
</dbReference>
<dbReference type="EMBL" id="CP055902">
    <property type="protein sequence ID" value="QKX61525.1"/>
    <property type="molecule type" value="Genomic_DNA"/>
</dbReference>
<comment type="subcellular location">
    <subcellularLocation>
        <location evidence="1">Cytoplasm</location>
    </subcellularLocation>
    <subcellularLocation>
        <location evidence="2">Nucleus</location>
        <location evidence="2">Nucleolus</location>
    </subcellularLocation>
</comment>
<sequence>MPPPQQTSASQTPHISPAELSYLYTSLSQPDGPIRPDGRSPTQFRPLTAETGIVPGANGSARIGFADGSEAIVGVKAEIERTLATDALDLRQLQELEQQNDGYSGADNVDGGDATREGSHAVAGQSSWVQMSIEIPGFRDDDALPVFLSEMMRESLVGAGNDGEGNTSGGGLKSRLILLLSPPQSYPLPLLSLTTHLALLSTRLPKLKSQGEEDPFFEDDWNLAEYIYTQQNAKHARPPVTLLVISTGKNVIFDPTREEIAKNKTELRITKPCSSAETTTTTGAKMAAMQNIPQFLLPRGISSRTLRYAATAQAPATAAARRGFSLSAPQRKQSAGNNASKEKKARTLAQPDKFRPPSHPQRRVMQTRDGKAVVREPFNYPGPALSAKEKEEQQTKRYPNMFPPEGTVMHKFLTTRWIHAWIALGVLTSLATFTFMENFKRTSPFAHLMPGWSGLLSHPINTIAQVVSVWKMHVQHTSVLAREKRHKRIDDAEKRRQYRVAHGLEAPAVADTAAAAAAVEDDQSPVAAGASDTMVAPVKVEVDAEAVKDEEYREFGGQKRPVKKWLGIW</sequence>
<evidence type="ECO:0000256" key="7">
    <source>
        <dbReference type="SAM" id="MobiDB-lite"/>
    </source>
</evidence>
<evidence type="ECO:0000256" key="2">
    <source>
        <dbReference type="ARBA" id="ARBA00004604"/>
    </source>
</evidence>
<feature type="region of interest" description="Disordered" evidence="7">
    <location>
        <begin position="98"/>
        <end position="123"/>
    </location>
</feature>
<dbReference type="GO" id="GO:0034473">
    <property type="term" value="P:U1 snRNA 3'-end processing"/>
    <property type="evidence" value="ECO:0007669"/>
    <property type="project" value="TreeGrafter"/>
</dbReference>
<dbReference type="SUPFAM" id="SSF54211">
    <property type="entry name" value="Ribosomal protein S5 domain 2-like"/>
    <property type="match status" value="1"/>
</dbReference>
<dbReference type="GO" id="GO:0000177">
    <property type="term" value="C:cytoplasmic exosome (RNase complex)"/>
    <property type="evidence" value="ECO:0007669"/>
    <property type="project" value="TreeGrafter"/>
</dbReference>
<keyword evidence="8" id="KW-1133">Transmembrane helix</keyword>
<dbReference type="OrthoDB" id="5397827at2759"/>
<keyword evidence="5" id="KW-0271">Exosome</keyword>
<keyword evidence="4" id="KW-0963">Cytoplasm</keyword>
<dbReference type="GO" id="GO:0016075">
    <property type="term" value="P:rRNA catabolic process"/>
    <property type="evidence" value="ECO:0007669"/>
    <property type="project" value="TreeGrafter"/>
</dbReference>
<dbReference type="PANTHER" id="PTHR11097">
    <property type="entry name" value="EXOSOME COMPLEX EXONUCLEASE RIBOSOMAL RNA PROCESSING PROTEIN"/>
    <property type="match status" value="1"/>
</dbReference>
<feature type="region of interest" description="Disordered" evidence="7">
    <location>
        <begin position="1"/>
        <end position="20"/>
    </location>
</feature>
<evidence type="ECO:0000313" key="9">
    <source>
        <dbReference type="EMBL" id="QKX61525.1"/>
    </source>
</evidence>
<evidence type="ECO:0000256" key="3">
    <source>
        <dbReference type="ARBA" id="ARBA00006678"/>
    </source>
</evidence>
<feature type="compositionally biased region" description="Polar residues" evidence="7">
    <location>
        <begin position="327"/>
        <end position="339"/>
    </location>
</feature>
<dbReference type="InterPro" id="IPR020568">
    <property type="entry name" value="Ribosomal_Su5_D2-typ_SF"/>
</dbReference>
<dbReference type="GO" id="GO:0034476">
    <property type="term" value="P:U5 snRNA 3'-end processing"/>
    <property type="evidence" value="ECO:0007669"/>
    <property type="project" value="TreeGrafter"/>
</dbReference>
<dbReference type="AlphaFoldDB" id="A0A7H8R7D5"/>
<dbReference type="GO" id="GO:0034475">
    <property type="term" value="P:U4 snRNA 3'-end processing"/>
    <property type="evidence" value="ECO:0007669"/>
    <property type="project" value="TreeGrafter"/>
</dbReference>
<dbReference type="GO" id="GO:0035925">
    <property type="term" value="F:mRNA 3'-UTR AU-rich region binding"/>
    <property type="evidence" value="ECO:0007669"/>
    <property type="project" value="TreeGrafter"/>
</dbReference>
<gene>
    <name evidence="9" type="ORF">TRUGW13939_08677</name>
</gene>
<evidence type="ECO:0000313" key="10">
    <source>
        <dbReference type="Proteomes" id="UP000509510"/>
    </source>
</evidence>
<accession>A0A7H8R7D5</accession>
<dbReference type="GO" id="GO:0005730">
    <property type="term" value="C:nucleolus"/>
    <property type="evidence" value="ECO:0007669"/>
    <property type="project" value="UniProtKB-SubCell"/>
</dbReference>
<keyword evidence="10" id="KW-1185">Reference proteome</keyword>
<dbReference type="GO" id="GO:0000467">
    <property type="term" value="P:exonucleolytic trimming to generate mature 3'-end of 5.8S rRNA from tricistronic rRNA transcript (SSU-rRNA, 5.8S rRNA, LSU-rRNA)"/>
    <property type="evidence" value="ECO:0007669"/>
    <property type="project" value="TreeGrafter"/>
</dbReference>
<dbReference type="InterPro" id="IPR050590">
    <property type="entry name" value="Exosome_comp_Rrp42_subfam"/>
</dbReference>
<feature type="region of interest" description="Disordered" evidence="7">
    <location>
        <begin position="25"/>
        <end position="45"/>
    </location>
</feature>
<reference evidence="10" key="1">
    <citation type="submission" date="2020-06" db="EMBL/GenBank/DDBJ databases">
        <title>A chromosome-scale genome assembly of Talaromyces rugulosus W13939.</title>
        <authorList>
            <person name="Wang B."/>
            <person name="Guo L."/>
            <person name="Ye K."/>
            <person name="Wang L."/>
        </authorList>
    </citation>
    <scope>NUCLEOTIDE SEQUENCE [LARGE SCALE GENOMIC DNA]</scope>
    <source>
        <strain evidence="10">W13939</strain>
    </source>
</reference>
<dbReference type="GeneID" id="55996165"/>
<feature type="compositionally biased region" description="Low complexity" evidence="7">
    <location>
        <begin position="1"/>
        <end position="13"/>
    </location>
</feature>
<name>A0A7H8R7D5_TALRU</name>
<organism evidence="9 10">
    <name type="scientific">Talaromyces rugulosus</name>
    <name type="common">Penicillium rugulosum</name>
    <dbReference type="NCBI Taxonomy" id="121627"/>
    <lineage>
        <taxon>Eukaryota</taxon>
        <taxon>Fungi</taxon>
        <taxon>Dikarya</taxon>
        <taxon>Ascomycota</taxon>
        <taxon>Pezizomycotina</taxon>
        <taxon>Eurotiomycetes</taxon>
        <taxon>Eurotiomycetidae</taxon>
        <taxon>Eurotiales</taxon>
        <taxon>Trichocomaceae</taxon>
        <taxon>Talaromyces</taxon>
        <taxon>Talaromyces sect. Islandici</taxon>
    </lineage>
</organism>
<evidence type="ECO:0000256" key="1">
    <source>
        <dbReference type="ARBA" id="ARBA00004496"/>
    </source>
</evidence>
<evidence type="ECO:0000256" key="8">
    <source>
        <dbReference type="SAM" id="Phobius"/>
    </source>
</evidence>
<feature type="region of interest" description="Disordered" evidence="7">
    <location>
        <begin position="326"/>
        <end position="402"/>
    </location>
</feature>
<feature type="transmembrane region" description="Helical" evidence="8">
    <location>
        <begin position="417"/>
        <end position="436"/>
    </location>
</feature>
<comment type="similarity">
    <text evidence="3">Belongs to the RNase PH family.</text>
</comment>
<dbReference type="InterPro" id="IPR027408">
    <property type="entry name" value="PNPase/RNase_PH_dom_sf"/>
</dbReference>
<dbReference type="PANTHER" id="PTHR11097:SF8">
    <property type="entry name" value="EXOSOME COMPLEX COMPONENT RRP42"/>
    <property type="match status" value="1"/>
</dbReference>
<keyword evidence="8" id="KW-0472">Membrane</keyword>
<evidence type="ECO:0000256" key="5">
    <source>
        <dbReference type="ARBA" id="ARBA00022835"/>
    </source>
</evidence>
<dbReference type="KEGG" id="trg:TRUGW13939_08677"/>
<dbReference type="RefSeq" id="XP_035347699.1">
    <property type="nucleotide sequence ID" value="XM_035491806.1"/>
</dbReference>
<keyword evidence="8" id="KW-0812">Transmembrane</keyword>